<accession>A0AAW6ZD50</accession>
<dbReference type="RefSeq" id="WP_285046484.1">
    <property type="nucleotide sequence ID" value="NZ_JASOLC010000040.1"/>
</dbReference>
<comment type="caution">
    <text evidence="1">The sequence shown here is derived from an EMBL/GenBank/DDBJ whole genome shotgun (WGS) entry which is preliminary data.</text>
</comment>
<protein>
    <submittedName>
        <fullName evidence="1">Uncharacterized protein</fullName>
    </submittedName>
</protein>
<organism evidence="1 2">
    <name type="scientific">Neisseria mucosa</name>
    <dbReference type="NCBI Taxonomy" id="488"/>
    <lineage>
        <taxon>Bacteria</taxon>
        <taxon>Pseudomonadati</taxon>
        <taxon>Pseudomonadota</taxon>
        <taxon>Betaproteobacteria</taxon>
        <taxon>Neisseriales</taxon>
        <taxon>Neisseriaceae</taxon>
        <taxon>Neisseria</taxon>
    </lineage>
</organism>
<dbReference type="Proteomes" id="UP001240589">
    <property type="component" value="Unassembled WGS sequence"/>
</dbReference>
<gene>
    <name evidence="1" type="ORF">QP792_08345</name>
</gene>
<reference evidence="1" key="1">
    <citation type="submission" date="2023-05" db="EMBL/GenBank/DDBJ databases">
        <title>Genomic Catalog of Human Bladder Bacteria.</title>
        <authorList>
            <person name="Du J."/>
        </authorList>
    </citation>
    <scope>NUCLEOTIDE SEQUENCE</scope>
    <source>
        <strain evidence="1">UMB7974B</strain>
    </source>
</reference>
<sequence>MNGLPLFAFAIFLNKVSIGQVIGWGSDKGRLNHYQAFSDDISC</sequence>
<evidence type="ECO:0000313" key="2">
    <source>
        <dbReference type="Proteomes" id="UP001240589"/>
    </source>
</evidence>
<dbReference type="AlphaFoldDB" id="A0AAW6ZD50"/>
<evidence type="ECO:0000313" key="1">
    <source>
        <dbReference type="EMBL" id="MDK8362209.1"/>
    </source>
</evidence>
<dbReference type="EMBL" id="JASPBL010000039">
    <property type="protein sequence ID" value="MDK8362209.1"/>
    <property type="molecule type" value="Genomic_DNA"/>
</dbReference>
<name>A0AAW6ZD50_NEIMU</name>
<proteinExistence type="predicted"/>